<dbReference type="KEGG" id="gph:GEMMAAP_00560"/>
<dbReference type="Gene3D" id="2.60.40.1260">
    <property type="entry name" value="Lamin Tail domain"/>
    <property type="match status" value="3"/>
</dbReference>
<feature type="domain" description="LTD" evidence="1">
    <location>
        <begin position="249"/>
        <end position="362"/>
    </location>
</feature>
<gene>
    <name evidence="2" type="ORF">GEMMAAP_00560</name>
</gene>
<evidence type="ECO:0000313" key="2">
    <source>
        <dbReference type="EMBL" id="AMW06438.1"/>
    </source>
</evidence>
<organism evidence="2 3">
    <name type="scientific">Gemmatimonas phototrophica</name>
    <dbReference type="NCBI Taxonomy" id="1379270"/>
    <lineage>
        <taxon>Bacteria</taxon>
        <taxon>Pseudomonadati</taxon>
        <taxon>Gemmatimonadota</taxon>
        <taxon>Gemmatimonadia</taxon>
        <taxon>Gemmatimonadales</taxon>
        <taxon>Gemmatimonadaceae</taxon>
        <taxon>Gemmatimonas</taxon>
    </lineage>
</organism>
<sequence>MVTKGSANDCDVLIRINEIESDGGAPADWIELYNPSAQPVSLAGYVLSDNVDASRTTLPAGTTIPANGYLVLEQEQLGFALDAADAVRLYRPNGTALVDSFSWTSHAATTFGRCPDGVGALIVTSAATKGAANSCVVATTTVKINEVESNGGTPGDWVELINIGATAVDLSGYVFRDNDDSRVPYTLPAGTIIAAGGYLVLDEAQFGFGLGAGDAARLFAPGGGTLVDSYTWTAHAATTYGRCPNGTGAFVTSPASTKGTPNNCGILAVAVKINEIESDGGTPGDWVELFNTGATTADISGYIFRDNVVTGGYVIPAGTTIAPGAYLVLEQAQFSFGLGGGDQAQFIAPDGTTVLDSYTWTAHATTTYGRCPNGTGSFATTLESTKGAANNCPAPPTFFAWPGDATVVSETFGNTTFGGNMSGLAYQASGTSAPGVMWAVRNGPGALFRLVWTGSAWARDAANDWSAGKLLRYPNGLGDVDAEGVALVGSAIYVASERNNASNSVSRNSILRYDPSVSGTTLTAAMEWDITADLPANGANLGLEGITFVPDAYLVARGFRVQGTNALYNPANYPDHGDGLFFVGVEATGAIHAYALNQVTGSFTRLATFTSGFPVVMELSFDRELNQLWAICDNGCNGRSTILSIDTQSGSSSLGSFVVTQRFERPSGLPDVNNEGFTLAPQAECVSGRKPVFWVDDNETGGISLRRGLVTCSAF</sequence>
<dbReference type="Pfam" id="PF00932">
    <property type="entry name" value="LTD"/>
    <property type="match status" value="3"/>
</dbReference>
<dbReference type="EMBL" id="CP011454">
    <property type="protein sequence ID" value="AMW06438.1"/>
    <property type="molecule type" value="Genomic_DNA"/>
</dbReference>
<accession>A0A143BN39</accession>
<dbReference type="Proteomes" id="UP000076404">
    <property type="component" value="Chromosome"/>
</dbReference>
<protein>
    <recommendedName>
        <fullName evidence="1">LTD domain-containing protein</fullName>
    </recommendedName>
</protein>
<dbReference type="InterPro" id="IPR027372">
    <property type="entry name" value="Phytase-like_dom"/>
</dbReference>
<dbReference type="SUPFAM" id="SSF74853">
    <property type="entry name" value="Lamin A/C globular tail domain"/>
    <property type="match status" value="3"/>
</dbReference>
<dbReference type="PROSITE" id="PS51841">
    <property type="entry name" value="LTD"/>
    <property type="match status" value="3"/>
</dbReference>
<dbReference type="eggNOG" id="COG3204">
    <property type="taxonomic scope" value="Bacteria"/>
</dbReference>
<reference evidence="2 3" key="2">
    <citation type="journal article" date="2016" name="Environ. Microbiol. Rep.">
        <title>Metagenomic evidence for the presence of phototrophic Gemmatimonadetes bacteria in diverse environments.</title>
        <authorList>
            <person name="Zeng Y."/>
            <person name="Baumbach J."/>
            <person name="Barbosa E.G."/>
            <person name="Azevedo V."/>
            <person name="Zhang C."/>
            <person name="Koblizek M."/>
        </authorList>
    </citation>
    <scope>NUCLEOTIDE SEQUENCE [LARGE SCALE GENOMIC DNA]</scope>
    <source>
        <strain evidence="2 3">AP64</strain>
    </source>
</reference>
<evidence type="ECO:0000259" key="1">
    <source>
        <dbReference type="PROSITE" id="PS51841"/>
    </source>
</evidence>
<dbReference type="Pfam" id="PF13449">
    <property type="entry name" value="Phytase-like"/>
    <property type="match status" value="1"/>
</dbReference>
<dbReference type="STRING" id="1379270.GEMMAAP_00560"/>
<feature type="domain" description="LTD" evidence="1">
    <location>
        <begin position="123"/>
        <end position="234"/>
    </location>
</feature>
<feature type="domain" description="LTD" evidence="1">
    <location>
        <begin position="1"/>
        <end position="105"/>
    </location>
</feature>
<dbReference type="InterPro" id="IPR036415">
    <property type="entry name" value="Lamin_tail_dom_sf"/>
</dbReference>
<evidence type="ECO:0000313" key="3">
    <source>
        <dbReference type="Proteomes" id="UP000076404"/>
    </source>
</evidence>
<dbReference type="AlphaFoldDB" id="A0A143BN39"/>
<proteinExistence type="predicted"/>
<dbReference type="InterPro" id="IPR001322">
    <property type="entry name" value="Lamin_tail_dom"/>
</dbReference>
<reference evidence="2 3" key="1">
    <citation type="journal article" date="2014" name="Proc. Natl. Acad. Sci. U.S.A.">
        <title>Functional type 2 photosynthetic reaction centers found in the rare bacterial phylum Gemmatimonadetes.</title>
        <authorList>
            <person name="Zeng Y."/>
            <person name="Feng F."/>
            <person name="Medova H."/>
            <person name="Dean J."/>
            <person name="Koblizek M."/>
        </authorList>
    </citation>
    <scope>NUCLEOTIDE SEQUENCE [LARGE SCALE GENOMIC DNA]</scope>
    <source>
        <strain evidence="2 3">AP64</strain>
    </source>
</reference>
<name>A0A143BN39_9BACT</name>
<keyword evidence="3" id="KW-1185">Reference proteome</keyword>